<accession>A0A0D2LX54</accession>
<sequence>MQLQRPAGITRPLARATVSVHAVARPSRAASTVAPATPATPALSLPLAAFAAAAAPLLLAAEPAFATGGAFGILEGRTAALVHPAVMAILFGTTLYAGYLGLQWRRVRTIGDDIKGLKAQLPKPVEGAEAAPPSPIAEQVAVLEKERKELVAGGFKDKHNAAGNVLLAFGVAIAVEGCVNTWMRTGKLFPGPHLFAGAGIVVLWALAASLVPAMQKGNDNARSAHIALNTLNVALFAWQLPTGLDIVFKVFQFTSWP</sequence>
<organism evidence="2 3">
    <name type="scientific">Monoraphidium neglectum</name>
    <dbReference type="NCBI Taxonomy" id="145388"/>
    <lineage>
        <taxon>Eukaryota</taxon>
        <taxon>Viridiplantae</taxon>
        <taxon>Chlorophyta</taxon>
        <taxon>core chlorophytes</taxon>
        <taxon>Chlorophyceae</taxon>
        <taxon>CS clade</taxon>
        <taxon>Sphaeropleales</taxon>
        <taxon>Selenastraceae</taxon>
        <taxon>Monoraphidium</taxon>
    </lineage>
</organism>
<feature type="transmembrane region" description="Helical" evidence="1">
    <location>
        <begin position="81"/>
        <end position="102"/>
    </location>
</feature>
<dbReference type="AlphaFoldDB" id="A0A0D2LX54"/>
<name>A0A0D2LX54_9CHLO</name>
<evidence type="ECO:0000313" key="2">
    <source>
        <dbReference type="EMBL" id="KIY94086.1"/>
    </source>
</evidence>
<dbReference type="Proteomes" id="UP000054498">
    <property type="component" value="Unassembled WGS sequence"/>
</dbReference>
<dbReference type="RefSeq" id="XP_013893106.1">
    <property type="nucleotide sequence ID" value="XM_014037652.1"/>
</dbReference>
<keyword evidence="3" id="KW-1185">Reference proteome</keyword>
<dbReference type="PANTHER" id="PTHR34679">
    <property type="match status" value="1"/>
</dbReference>
<dbReference type="STRING" id="145388.A0A0D2LX54"/>
<feature type="transmembrane region" description="Helical" evidence="1">
    <location>
        <begin position="195"/>
        <end position="214"/>
    </location>
</feature>
<gene>
    <name evidence="2" type="ORF">MNEG_13875</name>
</gene>
<keyword evidence="1" id="KW-1133">Transmembrane helix</keyword>
<reference evidence="2 3" key="1">
    <citation type="journal article" date="2013" name="BMC Genomics">
        <title>Reconstruction of the lipid metabolism for the microalga Monoraphidium neglectum from its genome sequence reveals characteristics suitable for biofuel production.</title>
        <authorList>
            <person name="Bogen C."/>
            <person name="Al-Dilaimi A."/>
            <person name="Albersmeier A."/>
            <person name="Wichmann J."/>
            <person name="Grundmann M."/>
            <person name="Rupp O."/>
            <person name="Lauersen K.J."/>
            <person name="Blifernez-Klassen O."/>
            <person name="Kalinowski J."/>
            <person name="Goesmann A."/>
            <person name="Mussgnug J.H."/>
            <person name="Kruse O."/>
        </authorList>
    </citation>
    <scope>NUCLEOTIDE SEQUENCE [LARGE SCALE GENOMIC DNA]</scope>
    <source>
        <strain evidence="2 3">SAG 48.87</strain>
    </source>
</reference>
<keyword evidence="1" id="KW-0472">Membrane</keyword>
<dbReference type="InterPro" id="IPR025067">
    <property type="entry name" value="DUF4079"/>
</dbReference>
<evidence type="ECO:0000256" key="1">
    <source>
        <dbReference type="SAM" id="Phobius"/>
    </source>
</evidence>
<protein>
    <submittedName>
        <fullName evidence="2">Uncharacterized protein</fullName>
    </submittedName>
</protein>
<evidence type="ECO:0000313" key="3">
    <source>
        <dbReference type="Proteomes" id="UP000054498"/>
    </source>
</evidence>
<proteinExistence type="predicted"/>
<dbReference type="OrthoDB" id="4914at2759"/>
<dbReference type="KEGG" id="mng:MNEG_13875"/>
<dbReference type="GO" id="GO:0009534">
    <property type="term" value="C:chloroplast thylakoid"/>
    <property type="evidence" value="ECO:0007669"/>
    <property type="project" value="TreeGrafter"/>
</dbReference>
<keyword evidence="1" id="KW-0812">Transmembrane</keyword>
<dbReference type="Pfam" id="PF13301">
    <property type="entry name" value="DUF4079"/>
    <property type="match status" value="1"/>
</dbReference>
<dbReference type="GeneID" id="25731381"/>
<feature type="transmembrane region" description="Helical" evidence="1">
    <location>
        <begin position="42"/>
        <end position="61"/>
    </location>
</feature>
<feature type="transmembrane region" description="Helical" evidence="1">
    <location>
        <begin position="165"/>
        <end position="183"/>
    </location>
</feature>
<dbReference type="PANTHER" id="PTHR34679:SF2">
    <property type="entry name" value="OS02G0122500 PROTEIN"/>
    <property type="match status" value="1"/>
</dbReference>
<dbReference type="EMBL" id="KK104324">
    <property type="protein sequence ID" value="KIY94086.1"/>
    <property type="molecule type" value="Genomic_DNA"/>
</dbReference>
<feature type="transmembrane region" description="Helical" evidence="1">
    <location>
        <begin position="226"/>
        <end position="248"/>
    </location>
</feature>